<dbReference type="InterPro" id="IPR003838">
    <property type="entry name" value="ABC3_permease_C"/>
</dbReference>
<dbReference type="EMBL" id="CP058316">
    <property type="protein sequence ID" value="QLD11000.1"/>
    <property type="molecule type" value="Genomic_DNA"/>
</dbReference>
<feature type="compositionally biased region" description="Basic residues" evidence="7">
    <location>
        <begin position="1"/>
        <end position="17"/>
    </location>
</feature>
<proteinExistence type="inferred from homology"/>
<keyword evidence="5 8" id="KW-0472">Membrane</keyword>
<dbReference type="AlphaFoldDB" id="A0A7D5JCM1"/>
<dbReference type="PANTHER" id="PTHR30572">
    <property type="entry name" value="MEMBRANE COMPONENT OF TRANSPORTER-RELATED"/>
    <property type="match status" value="1"/>
</dbReference>
<gene>
    <name evidence="11" type="ORF">HW566_03870</name>
</gene>
<sequence length="440" mass="44874">MAGPAPRRRLPRLRRRRGGETTETTAVAEANRVPRADRFGLGDLVLEATVDIGSRPGRLVMTVMGTVLGIGALVATIGFAQTAAGQIARQFDAAAATHVSIGPAEAQARGGQSVATAALPWDAPRRLENLAGVESAAVLAPVTLRENTITAVPVNDPSIAAAAPPALFAASGEIIDTLGGRMVTGRSFDDGHDARGDRVAMLGSRAAERLSINRVDTQPSVFIGGVAYAVVGIFDDLDRRAEVVDAVLIPTGTARSDFQLASPGDAIARIVVGTGPQLREQAPLALAPDAVDTLEVSAPQGRSDLARDVQGDVNIVFVILGVIVLLAGGLGIANVTTLSVLERTGEIGLRRALGSTGRQIAGQFVVESIIIGLLGGLIGSALGVFAVIGVSAVQQWAPVLDPLVALAGIVLGAVIGLGAGGIPARRAARIEPVVALRGSA</sequence>
<name>A0A7D5JCM1_9MICO</name>
<feature type="transmembrane region" description="Helical" evidence="8">
    <location>
        <begin position="315"/>
        <end position="341"/>
    </location>
</feature>
<evidence type="ECO:0000256" key="2">
    <source>
        <dbReference type="ARBA" id="ARBA00022475"/>
    </source>
</evidence>
<keyword evidence="3 8" id="KW-0812">Transmembrane</keyword>
<feature type="domain" description="MacB-like periplasmic core" evidence="10">
    <location>
        <begin position="60"/>
        <end position="272"/>
    </location>
</feature>
<dbReference type="Pfam" id="PF12704">
    <property type="entry name" value="MacB_PCD"/>
    <property type="match status" value="1"/>
</dbReference>
<feature type="transmembrane region" description="Helical" evidence="8">
    <location>
        <begin position="59"/>
        <end position="80"/>
    </location>
</feature>
<evidence type="ECO:0000256" key="5">
    <source>
        <dbReference type="ARBA" id="ARBA00023136"/>
    </source>
</evidence>
<protein>
    <submittedName>
        <fullName evidence="11">ABC transporter permease</fullName>
    </submittedName>
</protein>
<feature type="transmembrane region" description="Helical" evidence="8">
    <location>
        <begin position="403"/>
        <end position="422"/>
    </location>
</feature>
<feature type="region of interest" description="Disordered" evidence="7">
    <location>
        <begin position="1"/>
        <end position="24"/>
    </location>
</feature>
<dbReference type="Proteomes" id="UP000509638">
    <property type="component" value="Chromosome"/>
</dbReference>
<evidence type="ECO:0000256" key="7">
    <source>
        <dbReference type="SAM" id="MobiDB-lite"/>
    </source>
</evidence>
<evidence type="ECO:0000256" key="4">
    <source>
        <dbReference type="ARBA" id="ARBA00022989"/>
    </source>
</evidence>
<evidence type="ECO:0000256" key="8">
    <source>
        <dbReference type="SAM" id="Phobius"/>
    </source>
</evidence>
<keyword evidence="4 8" id="KW-1133">Transmembrane helix</keyword>
<organism evidence="11 12">
    <name type="scientific">Microbacterium oleivorans</name>
    <dbReference type="NCBI Taxonomy" id="273677"/>
    <lineage>
        <taxon>Bacteria</taxon>
        <taxon>Bacillati</taxon>
        <taxon>Actinomycetota</taxon>
        <taxon>Actinomycetes</taxon>
        <taxon>Micrococcales</taxon>
        <taxon>Microbacteriaceae</taxon>
        <taxon>Microbacterium</taxon>
    </lineage>
</organism>
<evidence type="ECO:0000256" key="3">
    <source>
        <dbReference type="ARBA" id="ARBA00022692"/>
    </source>
</evidence>
<evidence type="ECO:0000256" key="6">
    <source>
        <dbReference type="ARBA" id="ARBA00038076"/>
    </source>
</evidence>
<comment type="similarity">
    <text evidence="6">Belongs to the ABC-4 integral membrane protein family.</text>
</comment>
<dbReference type="RefSeq" id="WP_178010583.1">
    <property type="nucleotide sequence ID" value="NZ_CP058316.1"/>
</dbReference>
<reference evidence="11 12" key="1">
    <citation type="submission" date="2020-06" db="EMBL/GenBank/DDBJ databases">
        <authorList>
            <person name="Jo H."/>
        </authorList>
    </citation>
    <scope>NUCLEOTIDE SEQUENCE [LARGE SCALE GENOMIC DNA]</scope>
    <source>
        <strain evidence="11 12">I46</strain>
    </source>
</reference>
<evidence type="ECO:0000313" key="11">
    <source>
        <dbReference type="EMBL" id="QLD11000.1"/>
    </source>
</evidence>
<feature type="domain" description="ABC3 transporter permease C-terminal" evidence="9">
    <location>
        <begin position="319"/>
        <end position="432"/>
    </location>
</feature>
<feature type="transmembrane region" description="Helical" evidence="8">
    <location>
        <begin position="364"/>
        <end position="391"/>
    </location>
</feature>
<dbReference type="GO" id="GO:0005886">
    <property type="term" value="C:plasma membrane"/>
    <property type="evidence" value="ECO:0007669"/>
    <property type="project" value="UniProtKB-SubCell"/>
</dbReference>
<dbReference type="Pfam" id="PF02687">
    <property type="entry name" value="FtsX"/>
    <property type="match status" value="1"/>
</dbReference>
<evidence type="ECO:0000259" key="10">
    <source>
        <dbReference type="Pfam" id="PF12704"/>
    </source>
</evidence>
<evidence type="ECO:0000259" key="9">
    <source>
        <dbReference type="Pfam" id="PF02687"/>
    </source>
</evidence>
<dbReference type="PANTHER" id="PTHR30572:SF15">
    <property type="entry name" value="ABC TRANSPORTER PERMEASE"/>
    <property type="match status" value="1"/>
</dbReference>
<dbReference type="InterPro" id="IPR050250">
    <property type="entry name" value="Macrolide_Exporter_MacB"/>
</dbReference>
<accession>A0A7D5JCM1</accession>
<evidence type="ECO:0000256" key="1">
    <source>
        <dbReference type="ARBA" id="ARBA00004651"/>
    </source>
</evidence>
<dbReference type="InterPro" id="IPR025857">
    <property type="entry name" value="MacB_PCD"/>
</dbReference>
<keyword evidence="2" id="KW-1003">Cell membrane</keyword>
<comment type="subcellular location">
    <subcellularLocation>
        <location evidence="1">Cell membrane</location>
        <topology evidence="1">Multi-pass membrane protein</topology>
    </subcellularLocation>
</comment>
<dbReference type="GO" id="GO:0022857">
    <property type="term" value="F:transmembrane transporter activity"/>
    <property type="evidence" value="ECO:0007669"/>
    <property type="project" value="TreeGrafter"/>
</dbReference>
<evidence type="ECO:0000313" key="12">
    <source>
        <dbReference type="Proteomes" id="UP000509638"/>
    </source>
</evidence>